<name>A0A3A5LZE2_9MICC</name>
<comment type="caution">
    <text evidence="1">The sequence shown here is derived from an EMBL/GenBank/DDBJ whole genome shotgun (WGS) entry which is preliminary data.</text>
</comment>
<reference evidence="1 2" key="1">
    <citation type="submission" date="2018-09" db="EMBL/GenBank/DDBJ databases">
        <title>Novel species of Arthrobacter.</title>
        <authorList>
            <person name="Liu Q."/>
            <person name="Xin Y.-H."/>
        </authorList>
    </citation>
    <scope>NUCLEOTIDE SEQUENCE [LARGE SCALE GENOMIC DNA]</scope>
    <source>
        <strain evidence="1 2">Hz2</strain>
    </source>
</reference>
<proteinExistence type="predicted"/>
<dbReference type="Gene3D" id="3.30.530.20">
    <property type="match status" value="1"/>
</dbReference>
<gene>
    <name evidence="1" type="ORF">D6T63_14980</name>
</gene>
<organism evidence="1 2">
    <name type="scientific">Arthrobacter cheniae</name>
    <dbReference type="NCBI Taxonomy" id="1258888"/>
    <lineage>
        <taxon>Bacteria</taxon>
        <taxon>Bacillati</taxon>
        <taxon>Actinomycetota</taxon>
        <taxon>Actinomycetes</taxon>
        <taxon>Micrococcales</taxon>
        <taxon>Micrococcaceae</taxon>
        <taxon>Arthrobacter</taxon>
    </lineage>
</organism>
<dbReference type="EMBL" id="QZVT01000009">
    <property type="protein sequence ID" value="RJT77246.1"/>
    <property type="molecule type" value="Genomic_DNA"/>
</dbReference>
<accession>A0A3A5LZE2</accession>
<evidence type="ECO:0000313" key="2">
    <source>
        <dbReference type="Proteomes" id="UP000272560"/>
    </source>
</evidence>
<evidence type="ECO:0000313" key="1">
    <source>
        <dbReference type="EMBL" id="RJT77246.1"/>
    </source>
</evidence>
<sequence>MAVTVPAPADHAWAGLTEHLHLWWPADELSRWGEGSFFDLEDNALVETSAQDDENVWGEVVDTRPGHWLELKWRHAGSDSTTELRLEMTPDESSVGHRSAPGVQTVEDADRISGATLDLTHSGWTSGDPQDLYDFYREFWPSALGRYRRFMGGS</sequence>
<evidence type="ECO:0008006" key="3">
    <source>
        <dbReference type="Google" id="ProtNLM"/>
    </source>
</evidence>
<protein>
    <recommendedName>
        <fullName evidence="3">Activator of Hsp90 ATPase homolog 1-like protein</fullName>
    </recommendedName>
</protein>
<dbReference type="InterPro" id="IPR023393">
    <property type="entry name" value="START-like_dom_sf"/>
</dbReference>
<keyword evidence="2" id="KW-1185">Reference proteome</keyword>
<dbReference type="SUPFAM" id="SSF55961">
    <property type="entry name" value="Bet v1-like"/>
    <property type="match status" value="1"/>
</dbReference>
<dbReference type="Proteomes" id="UP000272560">
    <property type="component" value="Unassembled WGS sequence"/>
</dbReference>
<dbReference type="AlphaFoldDB" id="A0A3A5LZE2"/>